<gene>
    <name evidence="2" type="ORF">IAD02_02470</name>
</gene>
<feature type="compositionally biased region" description="Polar residues" evidence="1">
    <location>
        <begin position="77"/>
        <end position="87"/>
    </location>
</feature>
<proteinExistence type="predicted"/>
<reference evidence="2" key="2">
    <citation type="journal article" date="2021" name="PeerJ">
        <title>Extensive microbial diversity within the chicken gut microbiome revealed by metagenomics and culture.</title>
        <authorList>
            <person name="Gilroy R."/>
            <person name="Ravi A."/>
            <person name="Getino M."/>
            <person name="Pursley I."/>
            <person name="Horton D.L."/>
            <person name="Alikhan N.F."/>
            <person name="Baker D."/>
            <person name="Gharbi K."/>
            <person name="Hall N."/>
            <person name="Watson M."/>
            <person name="Adriaenssens E.M."/>
            <person name="Foster-Nyarko E."/>
            <person name="Jarju S."/>
            <person name="Secka A."/>
            <person name="Antonio M."/>
            <person name="Oren A."/>
            <person name="Chaudhuri R.R."/>
            <person name="La Ragione R."/>
            <person name="Hildebrand F."/>
            <person name="Pallen M.J."/>
        </authorList>
    </citation>
    <scope>NUCLEOTIDE SEQUENCE</scope>
    <source>
        <strain evidence="2">ChiGjej3B3-5194</strain>
    </source>
</reference>
<accession>A0A9D1FFX7</accession>
<dbReference type="EMBL" id="DVJI01000011">
    <property type="protein sequence ID" value="HIS70831.1"/>
    <property type="molecule type" value="Genomic_DNA"/>
</dbReference>
<sequence length="105" mass="12129">MQNKKNQSSVGLMIQRCHKWRQKRKQYMDQARQTSDEIERERLMQAAEHYGRIVNAEQGKIDSTRDPRDKTPVVDTTDVNSDNAEANESTDEDDAVFPEFITGAK</sequence>
<evidence type="ECO:0000256" key="1">
    <source>
        <dbReference type="SAM" id="MobiDB-lite"/>
    </source>
</evidence>
<evidence type="ECO:0000313" key="3">
    <source>
        <dbReference type="Proteomes" id="UP000886742"/>
    </source>
</evidence>
<feature type="compositionally biased region" description="Basic and acidic residues" evidence="1">
    <location>
        <begin position="59"/>
        <end position="72"/>
    </location>
</feature>
<comment type="caution">
    <text evidence="2">The sequence shown here is derived from an EMBL/GenBank/DDBJ whole genome shotgun (WGS) entry which is preliminary data.</text>
</comment>
<dbReference type="AlphaFoldDB" id="A0A9D1FFX7"/>
<name>A0A9D1FFX7_9PROT</name>
<reference evidence="2" key="1">
    <citation type="submission" date="2020-10" db="EMBL/GenBank/DDBJ databases">
        <authorList>
            <person name="Gilroy R."/>
        </authorList>
    </citation>
    <scope>NUCLEOTIDE SEQUENCE</scope>
    <source>
        <strain evidence="2">ChiGjej3B3-5194</strain>
    </source>
</reference>
<feature type="region of interest" description="Disordered" evidence="1">
    <location>
        <begin position="54"/>
        <end position="105"/>
    </location>
</feature>
<protein>
    <submittedName>
        <fullName evidence="2">Uncharacterized protein</fullName>
    </submittedName>
</protein>
<evidence type="ECO:0000313" key="2">
    <source>
        <dbReference type="EMBL" id="HIS70831.1"/>
    </source>
</evidence>
<dbReference type="Proteomes" id="UP000886742">
    <property type="component" value="Unassembled WGS sequence"/>
</dbReference>
<organism evidence="2 3">
    <name type="scientific">Candidatus Enterousia intestinigallinarum</name>
    <dbReference type="NCBI Taxonomy" id="2840790"/>
    <lineage>
        <taxon>Bacteria</taxon>
        <taxon>Pseudomonadati</taxon>
        <taxon>Pseudomonadota</taxon>
        <taxon>Alphaproteobacteria</taxon>
        <taxon>Candidatus Enterousia</taxon>
    </lineage>
</organism>